<gene>
    <name evidence="2" type="ORF">AK812_SmicGene42376</name>
</gene>
<reference evidence="2 3" key="1">
    <citation type="submission" date="2016-02" db="EMBL/GenBank/DDBJ databases">
        <title>Genome analysis of coral dinoflagellate symbionts highlights evolutionary adaptations to a symbiotic lifestyle.</title>
        <authorList>
            <person name="Aranda M."/>
            <person name="Li Y."/>
            <person name="Liew Y.J."/>
            <person name="Baumgarten S."/>
            <person name="Simakov O."/>
            <person name="Wilson M."/>
            <person name="Piel J."/>
            <person name="Ashoor H."/>
            <person name="Bougouffa S."/>
            <person name="Bajic V.B."/>
            <person name="Ryu T."/>
            <person name="Ravasi T."/>
            <person name="Bayer T."/>
            <person name="Micklem G."/>
            <person name="Kim H."/>
            <person name="Bhak J."/>
            <person name="Lajeunesse T.C."/>
            <person name="Voolstra C.R."/>
        </authorList>
    </citation>
    <scope>NUCLEOTIDE SEQUENCE [LARGE SCALE GENOMIC DNA]</scope>
    <source>
        <strain evidence="2 3">CCMP2467</strain>
    </source>
</reference>
<protein>
    <submittedName>
        <fullName evidence="2">Uncharacterized protein</fullName>
    </submittedName>
</protein>
<organism evidence="2 3">
    <name type="scientific">Symbiodinium microadriaticum</name>
    <name type="common">Dinoflagellate</name>
    <name type="synonym">Zooxanthella microadriatica</name>
    <dbReference type="NCBI Taxonomy" id="2951"/>
    <lineage>
        <taxon>Eukaryota</taxon>
        <taxon>Sar</taxon>
        <taxon>Alveolata</taxon>
        <taxon>Dinophyceae</taxon>
        <taxon>Suessiales</taxon>
        <taxon>Symbiodiniaceae</taxon>
        <taxon>Symbiodinium</taxon>
    </lineage>
</organism>
<dbReference type="OrthoDB" id="266718at2759"/>
<keyword evidence="3" id="KW-1185">Reference proteome</keyword>
<comment type="caution">
    <text evidence="2">The sequence shown here is derived from an EMBL/GenBank/DDBJ whole genome shotgun (WGS) entry which is preliminary data.</text>
</comment>
<sequence>MKAARAVAGRDFESAEQAPLEERQSPSPGPGKARYPLHWVEEEIFLPQLVMAPAKRAAAEVAGGMPMRGNAAMLPRFQSPSAEKLGRGGG</sequence>
<dbReference type="AlphaFoldDB" id="A0A1Q9C3Q2"/>
<proteinExistence type="predicted"/>
<accession>A0A1Q9C3Q2</accession>
<dbReference type="EMBL" id="LSRX01001745">
    <property type="protein sequence ID" value="OLP77553.1"/>
    <property type="molecule type" value="Genomic_DNA"/>
</dbReference>
<feature type="region of interest" description="Disordered" evidence="1">
    <location>
        <begin position="71"/>
        <end position="90"/>
    </location>
</feature>
<evidence type="ECO:0000256" key="1">
    <source>
        <dbReference type="SAM" id="MobiDB-lite"/>
    </source>
</evidence>
<dbReference type="Proteomes" id="UP000186817">
    <property type="component" value="Unassembled WGS sequence"/>
</dbReference>
<evidence type="ECO:0000313" key="2">
    <source>
        <dbReference type="EMBL" id="OLP77553.1"/>
    </source>
</evidence>
<evidence type="ECO:0000313" key="3">
    <source>
        <dbReference type="Proteomes" id="UP000186817"/>
    </source>
</evidence>
<name>A0A1Q9C3Q2_SYMMI</name>
<feature type="region of interest" description="Disordered" evidence="1">
    <location>
        <begin position="1"/>
        <end position="34"/>
    </location>
</feature>